<feature type="coiled-coil region" evidence="1">
    <location>
        <begin position="837"/>
        <end position="864"/>
    </location>
</feature>
<evidence type="ECO:0000256" key="1">
    <source>
        <dbReference type="SAM" id="Coils"/>
    </source>
</evidence>
<proteinExistence type="predicted"/>
<dbReference type="InterPro" id="IPR027417">
    <property type="entry name" value="P-loop_NTPase"/>
</dbReference>
<evidence type="ECO:0000313" key="5">
    <source>
        <dbReference type="Proteomes" id="UP000316770"/>
    </source>
</evidence>
<keyword evidence="1" id="KW-0175">Coiled coil</keyword>
<feature type="compositionally biased region" description="Basic residues" evidence="2">
    <location>
        <begin position="1177"/>
        <end position="1187"/>
    </location>
</feature>
<dbReference type="PANTHER" id="PTHR41259">
    <property type="entry name" value="DOUBLE-STRAND BREAK REPAIR RAD50 ATPASE, PUTATIVE-RELATED"/>
    <property type="match status" value="1"/>
</dbReference>
<dbReference type="Gene3D" id="3.40.50.300">
    <property type="entry name" value="P-loop containing nucleotide triphosphate hydrolases"/>
    <property type="match status" value="2"/>
</dbReference>
<feature type="coiled-coil region" evidence="1">
    <location>
        <begin position="180"/>
        <end position="241"/>
    </location>
</feature>
<keyword evidence="5" id="KW-1185">Reference proteome</keyword>
<feature type="coiled-coil region" evidence="1">
    <location>
        <begin position="571"/>
        <end position="625"/>
    </location>
</feature>
<dbReference type="RefSeq" id="WP_145288504.1">
    <property type="nucleotide sequence ID" value="NZ_CP036318.1"/>
</dbReference>
<dbReference type="InterPro" id="IPR038734">
    <property type="entry name" value="YhaN_AAA"/>
</dbReference>
<accession>A0A518IYW6</accession>
<protein>
    <recommendedName>
        <fullName evidence="3">YhaN AAA domain-containing protein</fullName>
    </recommendedName>
</protein>
<feature type="compositionally biased region" description="Basic and acidic residues" evidence="2">
    <location>
        <begin position="1188"/>
        <end position="1198"/>
    </location>
</feature>
<dbReference type="EMBL" id="CP036318">
    <property type="protein sequence ID" value="QDV58283.1"/>
    <property type="molecule type" value="Genomic_DNA"/>
</dbReference>
<feature type="compositionally biased region" description="Basic and acidic residues" evidence="2">
    <location>
        <begin position="714"/>
        <end position="723"/>
    </location>
</feature>
<sequence length="1214" mass="135982">MRFASLDLIAYGHFQNQRIDLSGGQYGLHVIYGPNEAGKSTTLRAITSLLYGFDNVTSDNFRHQNRDLRVGARIIDHDGEEIRCVRRKGRTGTLYCGDDDNAIDEAVLQKMLRGVDKAAFGDRFGITHQSLVEGGEMMVKGDGDVGQSLFAAGAGLGQLKQIQDAIEDECGKLFKKSGSKSELNRLLGELREKKRQLKESLLPVKTFVNLQQQREEKQVESENYRNAVRETRTELKRLETLRDAIPLRVEWIQLTEQLAPLVDVPMLSPDFSTRQHQASTTWAASQQKMQLVRARIEDQQKKLSALGAPDPLLDQAETIDSLVQAVGGISKAAIERPGLVKRRDMTQAQIVGKLRGIGRNDSDDVWNLQLPHDLRSKIKQLAKQYVALTQRADASAEDLESLQLQVQQVDAAIAAIEQPPSADALAAALQQAGDAATLVGDHEAAQAALARESRAVATQLRKLTGLECDAQTATALPVPQRETIEKCAGEWESISSRQQQLVEKQAACTDKLDQLTTRLHELHGAGEVPSEQELIAARQQRDQLSASLASTDSAADIRCDREAFESLLAMIEQCDQMSDRLRREAERVSRRATLEAERGSIERAQQRLVEESEQLQTQRQQFADRWNAIWADCSLKPKSPREMLGWLGEHQRLVELYEAQVEAEQAVARHASRIERVTQQLLAAMPNGSASPASDDLVALVRQAGAAVATTRKQQQEYEERTKQKQQLQQSLPQSQRRNEQIQEELAQWQAQWREVTSRLELDEQAGTDEVDGVVEAYHELVVDQKEFDSFQRRIDGIDTDARAFDAQVRGLGLPIKDASLDASKIVEGWAKDLKQAQKTQTQREQIEQQIAQDHRDLTALEQERIDCQTQLDLLCKEACCDAPEQLAEVYRNSQQKQQLEHRRQEHYSRLTQMAGTLPVDEFLEKVAAVDPETLDQDIDELHHKLLGLEEDHTASCQELGQLDQQRKAMDGGASAADLQQEIHELLSRIDRHAAQYARLRVAETLLNRAVTNYRDRNQAPILKIASDYFRRLTLDSYSELRADNNDKGDPVLLGVRAATGQSVDLRGMSQGTADQLYLALRLASLKHSFASSDPIPLVVDDILIQCDLQRSRAAFELLAELSNDTQVIFFTHNEALLETARECVDANQLFVQTLTRDSVEPTAEVKSPTKAEPKRKSTTKAKSKAKPKLESKPKPEPVDEPDDVEDDLFQLKS</sequence>
<gene>
    <name evidence="4" type="ORF">Mal33_43010</name>
</gene>
<dbReference type="Pfam" id="PF13514">
    <property type="entry name" value="AAA_27"/>
    <property type="match status" value="1"/>
</dbReference>
<feature type="compositionally biased region" description="Acidic residues" evidence="2">
    <location>
        <begin position="1199"/>
        <end position="1214"/>
    </location>
</feature>
<feature type="compositionally biased region" description="Low complexity" evidence="2">
    <location>
        <begin position="725"/>
        <end position="736"/>
    </location>
</feature>
<dbReference type="AlphaFoldDB" id="A0A518IYW6"/>
<feature type="region of interest" description="Disordered" evidence="2">
    <location>
        <begin position="712"/>
        <end position="743"/>
    </location>
</feature>
<reference evidence="4 5" key="1">
    <citation type="submission" date="2019-02" db="EMBL/GenBank/DDBJ databases">
        <title>Deep-cultivation of Planctomycetes and their phenomic and genomic characterization uncovers novel biology.</title>
        <authorList>
            <person name="Wiegand S."/>
            <person name="Jogler M."/>
            <person name="Boedeker C."/>
            <person name="Pinto D."/>
            <person name="Vollmers J."/>
            <person name="Rivas-Marin E."/>
            <person name="Kohn T."/>
            <person name="Peeters S.H."/>
            <person name="Heuer A."/>
            <person name="Rast P."/>
            <person name="Oberbeckmann S."/>
            <person name="Bunk B."/>
            <person name="Jeske O."/>
            <person name="Meyerdierks A."/>
            <person name="Storesund J.E."/>
            <person name="Kallscheuer N."/>
            <person name="Luecker S."/>
            <person name="Lage O.M."/>
            <person name="Pohl T."/>
            <person name="Merkel B.J."/>
            <person name="Hornburger P."/>
            <person name="Mueller R.-W."/>
            <person name="Bruemmer F."/>
            <person name="Labrenz M."/>
            <person name="Spormann A.M."/>
            <person name="Op den Camp H."/>
            <person name="Overmann J."/>
            <person name="Amann R."/>
            <person name="Jetten M.S.M."/>
            <person name="Mascher T."/>
            <person name="Medema M.H."/>
            <person name="Devos D.P."/>
            <person name="Kaster A.-K."/>
            <person name="Ovreas L."/>
            <person name="Rohde M."/>
            <person name="Galperin M.Y."/>
            <person name="Jogler C."/>
        </authorList>
    </citation>
    <scope>NUCLEOTIDE SEQUENCE [LARGE SCALE GENOMIC DNA]</scope>
    <source>
        <strain evidence="4 5">Mal33</strain>
    </source>
</reference>
<dbReference type="SUPFAM" id="SSF52540">
    <property type="entry name" value="P-loop containing nucleoside triphosphate hydrolases"/>
    <property type="match status" value="1"/>
</dbReference>
<organism evidence="4 5">
    <name type="scientific">Rosistilla oblonga</name>
    <dbReference type="NCBI Taxonomy" id="2527990"/>
    <lineage>
        <taxon>Bacteria</taxon>
        <taxon>Pseudomonadati</taxon>
        <taxon>Planctomycetota</taxon>
        <taxon>Planctomycetia</taxon>
        <taxon>Pirellulales</taxon>
        <taxon>Pirellulaceae</taxon>
        <taxon>Rosistilla</taxon>
    </lineage>
</organism>
<evidence type="ECO:0000256" key="2">
    <source>
        <dbReference type="SAM" id="MobiDB-lite"/>
    </source>
</evidence>
<evidence type="ECO:0000259" key="3">
    <source>
        <dbReference type="Pfam" id="PF13514"/>
    </source>
</evidence>
<dbReference type="PANTHER" id="PTHR41259:SF1">
    <property type="entry name" value="DOUBLE-STRAND BREAK REPAIR RAD50 ATPASE, PUTATIVE-RELATED"/>
    <property type="match status" value="1"/>
</dbReference>
<name>A0A518IYW6_9BACT</name>
<dbReference type="Proteomes" id="UP000316770">
    <property type="component" value="Chromosome"/>
</dbReference>
<feature type="region of interest" description="Disordered" evidence="2">
    <location>
        <begin position="1161"/>
        <end position="1214"/>
    </location>
</feature>
<evidence type="ECO:0000313" key="4">
    <source>
        <dbReference type="EMBL" id="QDV58283.1"/>
    </source>
</evidence>
<feature type="domain" description="YhaN AAA" evidence="3">
    <location>
        <begin position="1"/>
        <end position="204"/>
    </location>
</feature>